<dbReference type="InterPro" id="IPR034422">
    <property type="entry name" value="HydE/PylB-like"/>
</dbReference>
<organism evidence="8 9">
    <name type="scientific">Fumia xinanensis</name>
    <dbReference type="NCBI Taxonomy" id="2763659"/>
    <lineage>
        <taxon>Bacteria</taxon>
        <taxon>Bacillati</taxon>
        <taxon>Bacillota</taxon>
        <taxon>Clostridia</taxon>
        <taxon>Eubacteriales</taxon>
        <taxon>Oscillospiraceae</taxon>
        <taxon>Fumia</taxon>
    </lineage>
</organism>
<dbReference type="RefSeq" id="WP_249293487.1">
    <property type="nucleotide sequence ID" value="NZ_JACRSV010000001.1"/>
</dbReference>
<gene>
    <name evidence="8" type="primary">hydE</name>
    <name evidence="8" type="ORF">H8710_00800</name>
</gene>
<dbReference type="GO" id="GO:0046872">
    <property type="term" value="F:metal ion binding"/>
    <property type="evidence" value="ECO:0007669"/>
    <property type="project" value="UniProtKB-KW"/>
</dbReference>
<feature type="binding site" evidence="5">
    <location>
        <position position="64"/>
    </location>
    <ligand>
        <name>[4Fe-4S] cluster</name>
        <dbReference type="ChEBI" id="CHEBI:49883"/>
        <note>4Fe-4S-S-AdoMet</note>
    </ligand>
</feature>
<feature type="binding site" evidence="6">
    <location>
        <position position="138"/>
    </location>
    <ligand>
        <name>(3R)-3-methyl-D-ornithine</name>
        <dbReference type="ChEBI" id="CHEBI:64642"/>
    </ligand>
</feature>
<dbReference type="SUPFAM" id="SSF102114">
    <property type="entry name" value="Radical SAM enzymes"/>
    <property type="match status" value="1"/>
</dbReference>
<evidence type="ECO:0000313" key="9">
    <source>
        <dbReference type="Proteomes" id="UP000610760"/>
    </source>
</evidence>
<evidence type="ECO:0000256" key="4">
    <source>
        <dbReference type="ARBA" id="ARBA00023014"/>
    </source>
</evidence>
<comment type="cofactor">
    <cofactor evidence="5">
        <name>[4Fe-4S] cluster</name>
        <dbReference type="ChEBI" id="CHEBI:49883"/>
    </cofactor>
    <text evidence="5">Binds 1 [4Fe-4S] cluster. The cluster is coordinated with 3 cysteines and an exchangeable S-adenosyl-L-methionine.</text>
</comment>
<dbReference type="CDD" id="cd01335">
    <property type="entry name" value="Radical_SAM"/>
    <property type="match status" value="1"/>
</dbReference>
<dbReference type="GO" id="GO:0051539">
    <property type="term" value="F:4 iron, 4 sulfur cluster binding"/>
    <property type="evidence" value="ECO:0007669"/>
    <property type="project" value="UniProtKB-KW"/>
</dbReference>
<evidence type="ECO:0000256" key="5">
    <source>
        <dbReference type="PIRSR" id="PIRSR004762-1"/>
    </source>
</evidence>
<keyword evidence="9" id="KW-1185">Reference proteome</keyword>
<dbReference type="GO" id="GO:0016740">
    <property type="term" value="F:transferase activity"/>
    <property type="evidence" value="ECO:0007669"/>
    <property type="project" value="TreeGrafter"/>
</dbReference>
<protein>
    <submittedName>
        <fullName evidence="8">[FeFe] hydrogenase H-cluster radical SAM maturase HydE</fullName>
    </submittedName>
</protein>
<dbReference type="PANTHER" id="PTHR43726">
    <property type="entry name" value="3-METHYLORNITHINE SYNTHASE"/>
    <property type="match status" value="1"/>
</dbReference>
<dbReference type="InterPro" id="IPR007197">
    <property type="entry name" value="rSAM"/>
</dbReference>
<evidence type="ECO:0000259" key="7">
    <source>
        <dbReference type="PROSITE" id="PS51918"/>
    </source>
</evidence>
<dbReference type="EMBL" id="JACRSV010000001">
    <property type="protein sequence ID" value="MBC8558596.1"/>
    <property type="molecule type" value="Genomic_DNA"/>
</dbReference>
<dbReference type="NCBIfam" id="TIGR03956">
    <property type="entry name" value="rSAM_HydE"/>
    <property type="match status" value="1"/>
</dbReference>
<feature type="domain" description="Radical SAM core" evidence="7">
    <location>
        <begin position="50"/>
        <end position="270"/>
    </location>
</feature>
<dbReference type="SFLD" id="SFLDG01280">
    <property type="entry name" value="HydE/PylB-like"/>
    <property type="match status" value="1"/>
</dbReference>
<dbReference type="InterPro" id="IPR024021">
    <property type="entry name" value="FeFe-hyd_HydE_rSAM"/>
</dbReference>
<evidence type="ECO:0000256" key="2">
    <source>
        <dbReference type="ARBA" id="ARBA00022723"/>
    </source>
</evidence>
<feature type="binding site" evidence="6">
    <location>
        <position position="163"/>
    </location>
    <ligand>
        <name>S-adenosyl-L-methionine</name>
        <dbReference type="ChEBI" id="CHEBI:59789"/>
    </ligand>
</feature>
<feature type="binding site" evidence="5">
    <location>
        <position position="71"/>
    </location>
    <ligand>
        <name>[4Fe-4S] cluster</name>
        <dbReference type="ChEBI" id="CHEBI:49883"/>
        <note>4Fe-4S-S-AdoMet</note>
    </ligand>
</feature>
<sequence length="335" mass="37693">MSGITDNLEKIFETENLTPDLLVPVLEAEGSQLSELFEFADQVRRQYCGDTVHIRAILEFSNHCRCDCAYCGLFAGNKNLTRFRMTPEEIVGAAQLAAKAGYRTLVLQSGEDLWYSKERMGEIIREIKAETGLVLTLSVGERPFDDYAYWKSCGADRFLIKHETADRALYDWYHPHSDYQQRFSCQKELSRLGYELGSGFMVGLPGQTVETLAKDILHLKELRVTMAGIGPYICHPGTRLRGSRDGSAELTLKAVALSRIVLKDAYLPSTTALNIKGGLRDALNCGANVIMQKVTPYQYRELYDIYPGRETKDMDFKKQLDDLKCALAQMGRTGV</sequence>
<keyword evidence="2" id="KW-0479">Metal-binding</keyword>
<name>A0A926E3N2_9FIRM</name>
<evidence type="ECO:0000256" key="6">
    <source>
        <dbReference type="PIRSR" id="PIRSR004762-2"/>
    </source>
</evidence>
<dbReference type="InterPro" id="IPR058240">
    <property type="entry name" value="rSAM_sf"/>
</dbReference>
<evidence type="ECO:0000256" key="3">
    <source>
        <dbReference type="ARBA" id="ARBA00023004"/>
    </source>
</evidence>
<comment type="caution">
    <text evidence="8">The sequence shown here is derived from an EMBL/GenBank/DDBJ whole genome shotgun (WGS) entry which is preliminary data.</text>
</comment>
<evidence type="ECO:0000313" key="8">
    <source>
        <dbReference type="EMBL" id="MBC8558596.1"/>
    </source>
</evidence>
<keyword evidence="1 5" id="KW-0949">S-adenosyl-L-methionine</keyword>
<feature type="binding site" evidence="5">
    <location>
        <position position="68"/>
    </location>
    <ligand>
        <name>[4Fe-4S] cluster</name>
        <dbReference type="ChEBI" id="CHEBI:49883"/>
        <note>4Fe-4S-S-AdoMet</note>
    </ligand>
</feature>
<dbReference type="Proteomes" id="UP000610760">
    <property type="component" value="Unassembled WGS sequence"/>
</dbReference>
<dbReference type="Pfam" id="PF04055">
    <property type="entry name" value="Radical_SAM"/>
    <property type="match status" value="1"/>
</dbReference>
<feature type="binding site" evidence="6">
    <location>
        <position position="182"/>
    </location>
    <ligand>
        <name>S-adenosyl-L-methionine</name>
        <dbReference type="ChEBI" id="CHEBI:59789"/>
    </ligand>
</feature>
<keyword evidence="4 5" id="KW-0411">Iron-sulfur</keyword>
<dbReference type="Gene3D" id="3.20.20.70">
    <property type="entry name" value="Aldolase class I"/>
    <property type="match status" value="1"/>
</dbReference>
<dbReference type="InterPro" id="IPR006638">
    <property type="entry name" value="Elp3/MiaA/NifB-like_rSAM"/>
</dbReference>
<dbReference type="PROSITE" id="PS51918">
    <property type="entry name" value="RADICAL_SAM"/>
    <property type="match status" value="1"/>
</dbReference>
<dbReference type="PANTHER" id="PTHR43726:SF1">
    <property type="entry name" value="BIOTIN SYNTHASE"/>
    <property type="match status" value="1"/>
</dbReference>
<dbReference type="InterPro" id="IPR013785">
    <property type="entry name" value="Aldolase_TIM"/>
</dbReference>
<proteinExistence type="predicted"/>
<dbReference type="SFLD" id="SFLDG01060">
    <property type="entry name" value="BATS_domain_containing"/>
    <property type="match status" value="1"/>
</dbReference>
<dbReference type="PIRSF" id="PIRSF004762">
    <property type="entry name" value="CHP00423"/>
    <property type="match status" value="1"/>
</dbReference>
<keyword evidence="5" id="KW-0004">4Fe-4S</keyword>
<evidence type="ECO:0000256" key="1">
    <source>
        <dbReference type="ARBA" id="ARBA00022691"/>
    </source>
</evidence>
<reference evidence="8" key="1">
    <citation type="submission" date="2020-08" db="EMBL/GenBank/DDBJ databases">
        <title>Genome public.</title>
        <authorList>
            <person name="Liu C."/>
            <person name="Sun Q."/>
        </authorList>
    </citation>
    <scope>NUCLEOTIDE SEQUENCE</scope>
    <source>
        <strain evidence="8">NSJ-33</strain>
    </source>
</reference>
<dbReference type="SFLD" id="SFLDS00029">
    <property type="entry name" value="Radical_SAM"/>
    <property type="match status" value="1"/>
</dbReference>
<accession>A0A926E3N2</accession>
<dbReference type="SMART" id="SM00729">
    <property type="entry name" value="Elp3"/>
    <property type="match status" value="1"/>
</dbReference>
<keyword evidence="3 5" id="KW-0408">Iron</keyword>
<dbReference type="SFLD" id="SFLDG01082">
    <property type="entry name" value="B12-binding_domain_containing"/>
    <property type="match status" value="1"/>
</dbReference>
<dbReference type="AlphaFoldDB" id="A0A926E3N2"/>